<dbReference type="PATRIC" id="fig|1408189.4.peg.874"/>
<dbReference type="KEGG" id="clw:CLAC_04365"/>
<sequence>MKDLHFPLPALTERYRAACSEDLALVSTFLRHPCAGRHSNHGALDHTFSLPDGHRVTVRTSRIKIPRSLIDRLSRDYAEYLLLKEEPMFIFSVSVRVKTATEIVDLSGGKGNRTELANRRCARSVVEAMHRRMDAQRIHEDGTVPSVPGYRFSWVGTRDGRPLPSPEALFSPRPYAA</sequence>
<dbReference type="EMBL" id="CP006841">
    <property type="protein sequence ID" value="ALA68491.1"/>
    <property type="molecule type" value="Genomic_DNA"/>
</dbReference>
<gene>
    <name evidence="1" type="ORF">CLAC_04365</name>
</gene>
<evidence type="ECO:0000313" key="2">
    <source>
        <dbReference type="Proteomes" id="UP000058446"/>
    </source>
</evidence>
<dbReference type="Proteomes" id="UP000058446">
    <property type="component" value="Chromosome"/>
</dbReference>
<keyword evidence="2" id="KW-1185">Reference proteome</keyword>
<name>A0A0K2H443_9CORY</name>
<accession>A0A0K2H443</accession>
<proteinExistence type="predicted"/>
<protein>
    <submittedName>
        <fullName evidence="1">Uncharacterized protein</fullName>
    </submittedName>
</protein>
<dbReference type="AlphaFoldDB" id="A0A0K2H443"/>
<evidence type="ECO:0000313" key="1">
    <source>
        <dbReference type="EMBL" id="ALA68491.1"/>
    </source>
</evidence>
<reference evidence="1 2" key="1">
    <citation type="submission" date="2013-10" db="EMBL/GenBank/DDBJ databases">
        <title>Complete genome sequence of Corynebacterium lactis DSM 45799(T), isolated from raw cow milk.</title>
        <authorList>
            <person name="Ruckert C."/>
            <person name="Albersmeier A."/>
            <person name="Lipski A."/>
            <person name="Kalinowski J."/>
        </authorList>
    </citation>
    <scope>NUCLEOTIDE SEQUENCE [LARGE SCALE GENOMIC DNA]</scope>
    <source>
        <strain evidence="1 2">RW2-5</strain>
    </source>
</reference>
<organism evidence="1 2">
    <name type="scientific">Corynebacterium lactis RW2-5</name>
    <dbReference type="NCBI Taxonomy" id="1408189"/>
    <lineage>
        <taxon>Bacteria</taxon>
        <taxon>Bacillati</taxon>
        <taxon>Actinomycetota</taxon>
        <taxon>Actinomycetes</taxon>
        <taxon>Mycobacteriales</taxon>
        <taxon>Corynebacteriaceae</taxon>
        <taxon>Corynebacterium</taxon>
    </lineage>
</organism>